<dbReference type="AlphaFoldDB" id="A0A9W8YZ57"/>
<protein>
    <submittedName>
        <fullName evidence="2">Uncharacterized protein</fullName>
    </submittedName>
</protein>
<reference evidence="2" key="1">
    <citation type="submission" date="2022-10" db="EMBL/GenBank/DDBJ databases">
        <title>Tapping the CABI collections for fungal endophytes: first genome assemblies for Collariella, Neodidymelliopsis, Ascochyta clinopodiicola, Didymella pomorum, Didymosphaeria variabile, Neocosmospora piperis and Neocucurbitaria cava.</title>
        <authorList>
            <person name="Hill R."/>
        </authorList>
    </citation>
    <scope>NUCLEOTIDE SEQUENCE</scope>
    <source>
        <strain evidence="2">IMI 355082</strain>
    </source>
</reference>
<comment type="caution">
    <text evidence="2">The sequence shown here is derived from an EMBL/GenBank/DDBJ whole genome shotgun (WGS) entry which is preliminary data.</text>
</comment>
<feature type="compositionally biased region" description="Basic and acidic residues" evidence="1">
    <location>
        <begin position="1"/>
        <end position="11"/>
    </location>
</feature>
<evidence type="ECO:0000256" key="1">
    <source>
        <dbReference type="SAM" id="MobiDB-lite"/>
    </source>
</evidence>
<feature type="region of interest" description="Disordered" evidence="1">
    <location>
        <begin position="1"/>
        <end position="94"/>
    </location>
</feature>
<feature type="compositionally biased region" description="Low complexity" evidence="1">
    <location>
        <begin position="50"/>
        <end position="80"/>
    </location>
</feature>
<gene>
    <name evidence="2" type="ORF">N0V93_003674</name>
</gene>
<dbReference type="EMBL" id="JAPEVB010000002">
    <property type="protein sequence ID" value="KAJ4394456.1"/>
    <property type="molecule type" value="Genomic_DNA"/>
</dbReference>
<evidence type="ECO:0000313" key="2">
    <source>
        <dbReference type="EMBL" id="KAJ4394456.1"/>
    </source>
</evidence>
<organism evidence="2 3">
    <name type="scientific">Gnomoniopsis smithogilvyi</name>
    <dbReference type="NCBI Taxonomy" id="1191159"/>
    <lineage>
        <taxon>Eukaryota</taxon>
        <taxon>Fungi</taxon>
        <taxon>Dikarya</taxon>
        <taxon>Ascomycota</taxon>
        <taxon>Pezizomycotina</taxon>
        <taxon>Sordariomycetes</taxon>
        <taxon>Sordariomycetidae</taxon>
        <taxon>Diaporthales</taxon>
        <taxon>Gnomoniaceae</taxon>
        <taxon>Gnomoniopsis</taxon>
    </lineage>
</organism>
<name>A0A9W8YZ57_9PEZI</name>
<accession>A0A9W8YZ57</accession>
<feature type="region of interest" description="Disordered" evidence="1">
    <location>
        <begin position="436"/>
        <end position="484"/>
    </location>
</feature>
<feature type="compositionally biased region" description="Low complexity" evidence="1">
    <location>
        <begin position="13"/>
        <end position="23"/>
    </location>
</feature>
<proteinExistence type="predicted"/>
<feature type="compositionally biased region" description="Basic and acidic residues" evidence="1">
    <location>
        <begin position="81"/>
        <end position="94"/>
    </location>
</feature>
<sequence>MVDETIAKNDCKAPAPLSPSSPSSRDRNLSKHQGQVFAGRAASADDPDTPSSLAADDFDLDAPSSSPPSQLAPSLSSSFAEEAKAKGKHQAEEGHEIQRALDLIRRHYYRQLREDEVEDLECQRICLPSQAYSRLKEILGQNEDLLAHFENNVRHDYSPQRGCLKLRLMVTPLHETLKTKFIDEIKSQLSSIARRLDDERASIRLSLLPPPDPETDPAQLSDLPARAAALEETVRVIRELEDLSHTTVKLAGGGSACPDGQFRHKKRVPHFVFEIGYSEEATSLRQSAEDYINGTYDVKTVVTVDTAYTREQKRKALLRKQRESRRQPIVESVADAADGEQGLEQEDGEVDEASINRCATLCLYRGTSTIIRDKMIRDRHGTAREGTLTLSLDDFIADDTVAELEALYPYDQETPHFHPSALLLQIPFRQLTTMLEKGDQQQDLQDTTPSPEPEPAAGGRPKRKLCFDVDEDDGTDVSTTTGVKRRRRVIAVGAGRRTRSMGRSLS</sequence>
<dbReference type="Proteomes" id="UP001140453">
    <property type="component" value="Unassembled WGS sequence"/>
</dbReference>
<evidence type="ECO:0000313" key="3">
    <source>
        <dbReference type="Proteomes" id="UP001140453"/>
    </source>
</evidence>
<dbReference type="OrthoDB" id="3485856at2759"/>
<keyword evidence="3" id="KW-1185">Reference proteome</keyword>